<accession>A0A6J4UV25</accession>
<dbReference type="AlphaFoldDB" id="A0A6J4UV25"/>
<feature type="region of interest" description="Disordered" evidence="1">
    <location>
        <begin position="132"/>
        <end position="242"/>
    </location>
</feature>
<feature type="non-terminal residue" evidence="2">
    <location>
        <position position="1"/>
    </location>
</feature>
<feature type="compositionally biased region" description="Basic residues" evidence="1">
    <location>
        <begin position="160"/>
        <end position="169"/>
    </location>
</feature>
<protein>
    <submittedName>
        <fullName evidence="2">Ribose ABC transport system, permease protein RbsC</fullName>
    </submittedName>
</protein>
<feature type="region of interest" description="Disordered" evidence="1">
    <location>
        <begin position="1"/>
        <end position="120"/>
    </location>
</feature>
<dbReference type="EMBL" id="CADCWK010000154">
    <property type="protein sequence ID" value="CAA9559097.1"/>
    <property type="molecule type" value="Genomic_DNA"/>
</dbReference>
<name>A0A6J4UV25_9BACT</name>
<feature type="compositionally biased region" description="Basic residues" evidence="1">
    <location>
        <begin position="60"/>
        <end position="71"/>
    </location>
</feature>
<feature type="compositionally biased region" description="Basic and acidic residues" evidence="1">
    <location>
        <begin position="147"/>
        <end position="159"/>
    </location>
</feature>
<feature type="compositionally biased region" description="Basic residues" evidence="1">
    <location>
        <begin position="223"/>
        <end position="235"/>
    </location>
</feature>
<sequence>GGPGVGLHGRLDRPHLGRRAGRDRGRRLHRPGQRPHHHEAPHQRVHRHPRDVADPARVAERHRRQLRRCRSSRVPAPRVRHHPGAAGLDPPPVRGGRDRLVRPPPHPLRAPPLRGGREQGVGPALRCALGPGAHPRPCHLQRHRRADRVVHREPAERRRAVGRHRRQLRPRVDRRGRPRRDGPDGWSGRRPRDVRRGADPRAARQRVQPVADRPVAQGCRPRCDHHRGGGRPHRPPAREHPM</sequence>
<feature type="compositionally biased region" description="Basic and acidic residues" evidence="1">
    <location>
        <begin position="170"/>
        <end position="183"/>
    </location>
</feature>
<feature type="compositionally biased region" description="Basic residues" evidence="1">
    <location>
        <begin position="24"/>
        <end position="49"/>
    </location>
</feature>
<evidence type="ECO:0000256" key="1">
    <source>
        <dbReference type="SAM" id="MobiDB-lite"/>
    </source>
</evidence>
<feature type="compositionally biased region" description="Basic and acidic residues" evidence="1">
    <location>
        <begin position="9"/>
        <end position="23"/>
    </location>
</feature>
<evidence type="ECO:0000313" key="2">
    <source>
        <dbReference type="EMBL" id="CAA9559097.1"/>
    </source>
</evidence>
<organism evidence="2">
    <name type="scientific">uncultured Thermomicrobiales bacterium</name>
    <dbReference type="NCBI Taxonomy" id="1645740"/>
    <lineage>
        <taxon>Bacteria</taxon>
        <taxon>Pseudomonadati</taxon>
        <taxon>Thermomicrobiota</taxon>
        <taxon>Thermomicrobia</taxon>
        <taxon>Thermomicrobiales</taxon>
        <taxon>environmental samples</taxon>
    </lineage>
</organism>
<proteinExistence type="predicted"/>
<reference evidence="2" key="1">
    <citation type="submission" date="2020-02" db="EMBL/GenBank/DDBJ databases">
        <authorList>
            <person name="Meier V. D."/>
        </authorList>
    </citation>
    <scope>NUCLEOTIDE SEQUENCE</scope>
    <source>
        <strain evidence="2">AVDCRST_MAG33</strain>
    </source>
</reference>
<feature type="compositionally biased region" description="Basic and acidic residues" evidence="1">
    <location>
        <begin position="50"/>
        <end position="59"/>
    </location>
</feature>
<feature type="compositionally biased region" description="Basic residues" evidence="1">
    <location>
        <begin position="136"/>
        <end position="146"/>
    </location>
</feature>
<feature type="compositionally biased region" description="Basic and acidic residues" evidence="1">
    <location>
        <begin position="190"/>
        <end position="202"/>
    </location>
</feature>
<feature type="non-terminal residue" evidence="2">
    <location>
        <position position="242"/>
    </location>
</feature>
<gene>
    <name evidence="2" type="ORF">AVDCRST_MAG33-1523</name>
</gene>